<evidence type="ECO:0000256" key="2">
    <source>
        <dbReference type="ARBA" id="ARBA00012438"/>
    </source>
</evidence>
<dbReference type="GO" id="GO:0000160">
    <property type="term" value="P:phosphorelay signal transduction system"/>
    <property type="evidence" value="ECO:0007669"/>
    <property type="project" value="UniProtKB-KW"/>
</dbReference>
<keyword evidence="7" id="KW-0472">Membrane</keyword>
<keyword evidence="4 9" id="KW-0418">Kinase</keyword>
<dbReference type="Gene3D" id="3.30.565.10">
    <property type="entry name" value="Histidine kinase-like ATPase, C-terminal domain"/>
    <property type="match status" value="1"/>
</dbReference>
<keyword evidence="7" id="KW-1133">Transmembrane helix</keyword>
<feature type="transmembrane region" description="Helical" evidence="7">
    <location>
        <begin position="183"/>
        <end position="204"/>
    </location>
</feature>
<evidence type="ECO:0000256" key="5">
    <source>
        <dbReference type="ARBA" id="ARBA00023012"/>
    </source>
</evidence>
<gene>
    <name evidence="9" type="ORF">J2S44_003515</name>
</gene>
<feature type="transmembrane region" description="Helical" evidence="7">
    <location>
        <begin position="59"/>
        <end position="77"/>
    </location>
</feature>
<evidence type="ECO:0000313" key="10">
    <source>
        <dbReference type="Proteomes" id="UP001183629"/>
    </source>
</evidence>
<evidence type="ECO:0000259" key="8">
    <source>
        <dbReference type="Pfam" id="PF02518"/>
    </source>
</evidence>
<dbReference type="InterPro" id="IPR050482">
    <property type="entry name" value="Sensor_HK_TwoCompSys"/>
</dbReference>
<evidence type="ECO:0000256" key="3">
    <source>
        <dbReference type="ARBA" id="ARBA00022679"/>
    </source>
</evidence>
<dbReference type="Proteomes" id="UP001183629">
    <property type="component" value="Unassembled WGS sequence"/>
</dbReference>
<accession>A0AAE3ZSV7</accession>
<dbReference type="PANTHER" id="PTHR24421">
    <property type="entry name" value="NITRATE/NITRITE SENSOR PROTEIN NARX-RELATED"/>
    <property type="match status" value="1"/>
</dbReference>
<dbReference type="Pfam" id="PF02518">
    <property type="entry name" value="HATPase_c"/>
    <property type="match status" value="1"/>
</dbReference>
<dbReference type="SUPFAM" id="SSF55874">
    <property type="entry name" value="ATPase domain of HSP90 chaperone/DNA topoisomerase II/histidine kinase"/>
    <property type="match status" value="1"/>
</dbReference>
<dbReference type="EMBL" id="JAVDYC010000001">
    <property type="protein sequence ID" value="MDR7323265.1"/>
    <property type="molecule type" value="Genomic_DNA"/>
</dbReference>
<keyword evidence="10" id="KW-1185">Reference proteome</keyword>
<evidence type="ECO:0000256" key="4">
    <source>
        <dbReference type="ARBA" id="ARBA00022777"/>
    </source>
</evidence>
<keyword evidence="7" id="KW-0812">Transmembrane</keyword>
<evidence type="ECO:0000313" key="9">
    <source>
        <dbReference type="EMBL" id="MDR7323265.1"/>
    </source>
</evidence>
<dbReference type="AlphaFoldDB" id="A0AAE3ZSV7"/>
<keyword evidence="3" id="KW-0808">Transferase</keyword>
<feature type="transmembrane region" description="Helical" evidence="7">
    <location>
        <begin position="133"/>
        <end position="154"/>
    </location>
</feature>
<evidence type="ECO:0000256" key="1">
    <source>
        <dbReference type="ARBA" id="ARBA00000085"/>
    </source>
</evidence>
<name>A0AAE3ZSV7_9ACTN</name>
<dbReference type="RefSeq" id="WP_310414876.1">
    <property type="nucleotide sequence ID" value="NZ_JAVDYC010000001.1"/>
</dbReference>
<dbReference type="EC" id="2.7.13.3" evidence="2"/>
<comment type="caution">
    <text evidence="9">The sequence shown here is derived from an EMBL/GenBank/DDBJ whole genome shotgun (WGS) entry which is preliminary data.</text>
</comment>
<dbReference type="CDD" id="cd16917">
    <property type="entry name" value="HATPase_UhpB-NarQ-NarX-like"/>
    <property type="match status" value="1"/>
</dbReference>
<feature type="transmembrane region" description="Helical" evidence="7">
    <location>
        <begin position="83"/>
        <end position="102"/>
    </location>
</feature>
<dbReference type="PANTHER" id="PTHR24421:SF10">
    <property type="entry name" value="NITRATE_NITRITE SENSOR PROTEIN NARQ"/>
    <property type="match status" value="1"/>
</dbReference>
<feature type="transmembrane region" description="Helical" evidence="7">
    <location>
        <begin position="109"/>
        <end position="127"/>
    </location>
</feature>
<feature type="region of interest" description="Disordered" evidence="6">
    <location>
        <begin position="1"/>
        <end position="43"/>
    </location>
</feature>
<evidence type="ECO:0000256" key="6">
    <source>
        <dbReference type="SAM" id="MobiDB-lite"/>
    </source>
</evidence>
<protein>
    <recommendedName>
        <fullName evidence="2">histidine kinase</fullName>
        <ecNumber evidence="2">2.7.13.3</ecNumber>
    </recommendedName>
</protein>
<proteinExistence type="predicted"/>
<sequence>MAWRSERLPATALAERPEQPEQPEQPVETVDRPVTADGATGGDRPAEQALLRYAMRSAVLLRGVVGLVATVAGVMTAPEANALVIGALTANLVWSVVFVAIARGRGLTWWLAAGDVAFLSGLCLIQQSVTVPAALPGAASWIGGLISMTLLVAVMGLPTRWAIPASLVLVVAHLVGIRPADDGVISALIHVIQIIAMVVLMWVLRRSAGYADTELAAVLRDQRAELIERARRADERVQRRDLHDTVLSTLTMVGTAGILGPSAQLRQRAAADILVLDRLAGPDAPALDVPANGLDDRLREIALQTDLDVALSMTPIEVPAPVVEAIAAATAEAVSNVRRHAGTGRVRITLTGGDGAVQVEIRDRGRGFDPRNTPFHRYGVREAIIGRMQTVGGLADVDSAPGGGTTVTLRWWP</sequence>
<feature type="domain" description="Histidine kinase/HSP90-like ATPase" evidence="8">
    <location>
        <begin position="327"/>
        <end position="410"/>
    </location>
</feature>
<dbReference type="InterPro" id="IPR003594">
    <property type="entry name" value="HATPase_dom"/>
</dbReference>
<dbReference type="InterPro" id="IPR036890">
    <property type="entry name" value="HATPase_C_sf"/>
</dbReference>
<keyword evidence="5" id="KW-0902">Two-component regulatory system</keyword>
<comment type="catalytic activity">
    <reaction evidence="1">
        <text>ATP + protein L-histidine = ADP + protein N-phospho-L-histidine.</text>
        <dbReference type="EC" id="2.7.13.3"/>
    </reaction>
</comment>
<dbReference type="GO" id="GO:0004673">
    <property type="term" value="F:protein histidine kinase activity"/>
    <property type="evidence" value="ECO:0007669"/>
    <property type="project" value="UniProtKB-EC"/>
</dbReference>
<reference evidence="9 10" key="1">
    <citation type="submission" date="2023-07" db="EMBL/GenBank/DDBJ databases">
        <title>Sequencing the genomes of 1000 actinobacteria strains.</title>
        <authorList>
            <person name="Klenk H.-P."/>
        </authorList>
    </citation>
    <scope>NUCLEOTIDE SEQUENCE [LARGE SCALE GENOMIC DNA]</scope>
    <source>
        <strain evidence="9 10">DSM 44711</strain>
    </source>
</reference>
<evidence type="ECO:0000256" key="7">
    <source>
        <dbReference type="SAM" id="Phobius"/>
    </source>
</evidence>
<organism evidence="9 10">
    <name type="scientific">Catenuloplanes niger</name>
    <dbReference type="NCBI Taxonomy" id="587534"/>
    <lineage>
        <taxon>Bacteria</taxon>
        <taxon>Bacillati</taxon>
        <taxon>Actinomycetota</taxon>
        <taxon>Actinomycetes</taxon>
        <taxon>Micromonosporales</taxon>
        <taxon>Micromonosporaceae</taxon>
        <taxon>Catenuloplanes</taxon>
    </lineage>
</organism>